<evidence type="ECO:0000256" key="1">
    <source>
        <dbReference type="ARBA" id="ARBA00005437"/>
    </source>
</evidence>
<accession>A0A2S3GWV4</accession>
<gene>
    <name evidence="2" type="ORF">PAHAL_2G085900</name>
</gene>
<sequence>MAAPPPFPAPPPPQPSGGIVGPLPVVAPHFCAPYVVQLNVQEQFGLREGDFLITDTNGAVVITVKGAFISIHNRRVLFDAYGNPLLCMKEKVISMHNRWEVYRGDSTKSSDLLFTVKKSSIIQPFKTEMYIYLASNTSHEVCDFKMNGSFNERACSFYLGNTNTLIAQMHRQHTATSVVLGTDHYSLTVFPNVDHVFISALVVILQELHTDKND</sequence>
<protein>
    <recommendedName>
        <fullName evidence="3">Protein LURP-one-related 10-like</fullName>
    </recommendedName>
</protein>
<reference evidence="2" key="1">
    <citation type="submission" date="2018-04" db="EMBL/GenBank/DDBJ databases">
        <title>WGS assembly of Panicum hallii.</title>
        <authorList>
            <person name="Lovell J."/>
            <person name="Jenkins J."/>
            <person name="Lowry D."/>
            <person name="Mamidi S."/>
            <person name="Sreedasyam A."/>
            <person name="Weng X."/>
            <person name="Barry K."/>
            <person name="Bonette J."/>
            <person name="Campitelli B."/>
            <person name="Daum C."/>
            <person name="Gordon S."/>
            <person name="Gould B."/>
            <person name="Lipzen A."/>
            <person name="Macqueen A."/>
            <person name="Palacio-Mejia J."/>
            <person name="Plott C."/>
            <person name="Shakirov E."/>
            <person name="Shu S."/>
            <person name="Yoshinaga Y."/>
            <person name="Zane M."/>
            <person name="Rokhsar D."/>
            <person name="Grimwood J."/>
            <person name="Schmutz J."/>
            <person name="Juenger T."/>
        </authorList>
    </citation>
    <scope>NUCLEOTIDE SEQUENCE [LARGE SCALE GENOMIC DNA]</scope>
    <source>
        <strain evidence="2">FIL2</strain>
    </source>
</reference>
<dbReference type="SUPFAM" id="SSF54518">
    <property type="entry name" value="Tubby C-terminal domain-like"/>
    <property type="match status" value="1"/>
</dbReference>
<dbReference type="Proteomes" id="UP000243499">
    <property type="component" value="Chromosome 2"/>
</dbReference>
<dbReference type="Pfam" id="PF04525">
    <property type="entry name" value="LOR"/>
    <property type="match status" value="1"/>
</dbReference>
<comment type="similarity">
    <text evidence="1">Belongs to the LOR family.</text>
</comment>
<dbReference type="InterPro" id="IPR007612">
    <property type="entry name" value="LOR"/>
</dbReference>
<dbReference type="AlphaFoldDB" id="A0A2S3GWV4"/>
<proteinExistence type="inferred from homology"/>
<dbReference type="PANTHER" id="PTHR31087:SF87">
    <property type="entry name" value="PROTEIN LURP-ONE-RELATED 15"/>
    <property type="match status" value="1"/>
</dbReference>
<dbReference type="PANTHER" id="PTHR31087">
    <property type="match status" value="1"/>
</dbReference>
<dbReference type="InterPro" id="IPR038595">
    <property type="entry name" value="LOR_sf"/>
</dbReference>
<organism evidence="2">
    <name type="scientific">Panicum hallii</name>
    <dbReference type="NCBI Taxonomy" id="206008"/>
    <lineage>
        <taxon>Eukaryota</taxon>
        <taxon>Viridiplantae</taxon>
        <taxon>Streptophyta</taxon>
        <taxon>Embryophyta</taxon>
        <taxon>Tracheophyta</taxon>
        <taxon>Spermatophyta</taxon>
        <taxon>Magnoliopsida</taxon>
        <taxon>Liliopsida</taxon>
        <taxon>Poales</taxon>
        <taxon>Poaceae</taxon>
        <taxon>PACMAD clade</taxon>
        <taxon>Panicoideae</taxon>
        <taxon>Panicodae</taxon>
        <taxon>Paniceae</taxon>
        <taxon>Panicinae</taxon>
        <taxon>Panicum</taxon>
        <taxon>Panicum sect. Panicum</taxon>
    </lineage>
</organism>
<evidence type="ECO:0008006" key="3">
    <source>
        <dbReference type="Google" id="ProtNLM"/>
    </source>
</evidence>
<dbReference type="Gramene" id="PAN10304">
    <property type="protein sequence ID" value="PAN10304"/>
    <property type="gene ID" value="PAHAL_2G085900"/>
</dbReference>
<dbReference type="InterPro" id="IPR025659">
    <property type="entry name" value="Tubby-like_C"/>
</dbReference>
<dbReference type="EMBL" id="CM008047">
    <property type="protein sequence ID" value="PAN10304.1"/>
    <property type="molecule type" value="Genomic_DNA"/>
</dbReference>
<name>A0A2S3GWV4_9POAL</name>
<dbReference type="Gene3D" id="2.40.160.200">
    <property type="entry name" value="LURP1-related"/>
    <property type="match status" value="1"/>
</dbReference>
<evidence type="ECO:0000313" key="2">
    <source>
        <dbReference type="EMBL" id="PAN10304.1"/>
    </source>
</evidence>